<feature type="transmembrane region" description="Helical" evidence="6">
    <location>
        <begin position="118"/>
        <end position="135"/>
    </location>
</feature>
<dbReference type="InterPro" id="IPR050186">
    <property type="entry name" value="TPT_transporter"/>
</dbReference>
<keyword evidence="2 6" id="KW-0812">Transmembrane</keyword>
<evidence type="ECO:0000313" key="8">
    <source>
        <dbReference type="EMBL" id="KAF5840710.1"/>
    </source>
</evidence>
<reference evidence="8" key="1">
    <citation type="submission" date="2017-08" db="EMBL/GenBank/DDBJ databases">
        <authorList>
            <person name="Polle J.E."/>
            <person name="Barry K."/>
            <person name="Cushman J."/>
            <person name="Schmutz J."/>
            <person name="Tran D."/>
            <person name="Hathwaick L.T."/>
            <person name="Yim W.C."/>
            <person name="Jenkins J."/>
            <person name="Mckie-Krisberg Z.M."/>
            <person name="Prochnik S."/>
            <person name="Lindquist E."/>
            <person name="Dockter R.B."/>
            <person name="Adam C."/>
            <person name="Molina H."/>
            <person name="Bunkerborg J."/>
            <person name="Jin E."/>
            <person name="Buchheim M."/>
            <person name="Magnuson J."/>
        </authorList>
    </citation>
    <scope>NUCLEOTIDE SEQUENCE</scope>
    <source>
        <strain evidence="8">CCAP 19/18</strain>
    </source>
</reference>
<dbReference type="SUPFAM" id="SSF103481">
    <property type="entry name" value="Multidrug resistance efflux transporter EmrE"/>
    <property type="match status" value="1"/>
</dbReference>
<keyword evidence="3 6" id="KW-1133">Transmembrane helix</keyword>
<evidence type="ECO:0000313" key="9">
    <source>
        <dbReference type="Proteomes" id="UP000815325"/>
    </source>
</evidence>
<feature type="transmembrane region" description="Helical" evidence="6">
    <location>
        <begin position="390"/>
        <end position="409"/>
    </location>
</feature>
<feature type="domain" description="Sugar phosphate transporter" evidence="7">
    <location>
        <begin position="118"/>
        <end position="407"/>
    </location>
</feature>
<proteinExistence type="predicted"/>
<feature type="region of interest" description="Disordered" evidence="5">
    <location>
        <begin position="1"/>
        <end position="43"/>
    </location>
</feature>
<sequence length="427" mass="46130">MHLRIDTSSSLMPGNTTPLSRLDSNRRSICPPAKHQRVGPLTQKPLLQAPNSALSAHSSSLYRQRQHIGLEGQRSFPRTPEQGSPLSRPNVSTRAAAGAAAGSPDEGAVEAGPAAWKMPVYILGWYAFNIIFNIVNKSSLNTFSCPWLVSTWQLAASGLFMVALWALRLQPVPKVDKGFLIALLPVAAFHVIGHVSACLSFSQMAVSFAHIVKSAEPAFSVALSGPLLGQVYPLYVWLSLVPIVAGCAMSAMKEVSFAWNGFNNAMISNLGMVLRNILSKKSLVNYKHVDGINLFGLISIVSLLYCAPAAVYFEGSQWLPAWNAAVEKVGKAKLLQLLALSGVFYHLYNQASYMVLDLGITPVTFSVGNTMKRVVVVVSSVLFFKNPVSAMNWVGSSIAIVGTYLYSVAMDKWSAETKAKKAAEKGK</sequence>
<dbReference type="InterPro" id="IPR037185">
    <property type="entry name" value="EmrE-like"/>
</dbReference>
<feature type="transmembrane region" description="Helical" evidence="6">
    <location>
        <begin position="294"/>
        <end position="313"/>
    </location>
</feature>
<gene>
    <name evidence="8" type="ORF">DUNSADRAFT_15805</name>
</gene>
<comment type="caution">
    <text evidence="8">The sequence shown here is derived from an EMBL/GenBank/DDBJ whole genome shotgun (WGS) entry which is preliminary data.</text>
</comment>
<evidence type="ECO:0000256" key="6">
    <source>
        <dbReference type="SAM" id="Phobius"/>
    </source>
</evidence>
<dbReference type="Pfam" id="PF03151">
    <property type="entry name" value="TPT"/>
    <property type="match status" value="1"/>
</dbReference>
<feature type="compositionally biased region" description="Polar residues" evidence="5">
    <location>
        <begin position="1"/>
        <end position="19"/>
    </location>
</feature>
<comment type="subcellular location">
    <subcellularLocation>
        <location evidence="1">Membrane</location>
        <topology evidence="1">Multi-pass membrane protein</topology>
    </subcellularLocation>
</comment>
<feature type="transmembrane region" description="Helical" evidence="6">
    <location>
        <begin position="147"/>
        <end position="167"/>
    </location>
</feature>
<feature type="transmembrane region" description="Helical" evidence="6">
    <location>
        <begin position="179"/>
        <end position="212"/>
    </location>
</feature>
<feature type="region of interest" description="Disordered" evidence="5">
    <location>
        <begin position="72"/>
        <end position="109"/>
    </location>
</feature>
<feature type="transmembrane region" description="Helical" evidence="6">
    <location>
        <begin position="257"/>
        <end position="274"/>
    </location>
</feature>
<keyword evidence="9" id="KW-1185">Reference proteome</keyword>
<dbReference type="PANTHER" id="PTHR11132">
    <property type="entry name" value="SOLUTE CARRIER FAMILY 35"/>
    <property type="match status" value="1"/>
</dbReference>
<organism evidence="8 9">
    <name type="scientific">Dunaliella salina</name>
    <name type="common">Green alga</name>
    <name type="synonym">Protococcus salinus</name>
    <dbReference type="NCBI Taxonomy" id="3046"/>
    <lineage>
        <taxon>Eukaryota</taxon>
        <taxon>Viridiplantae</taxon>
        <taxon>Chlorophyta</taxon>
        <taxon>core chlorophytes</taxon>
        <taxon>Chlorophyceae</taxon>
        <taxon>CS clade</taxon>
        <taxon>Chlamydomonadales</taxon>
        <taxon>Dunaliellaceae</taxon>
        <taxon>Dunaliella</taxon>
    </lineage>
</organism>
<protein>
    <submittedName>
        <fullName evidence="8">Sugar phosphate/phosphate translocator-like protein</fullName>
    </submittedName>
</protein>
<feature type="compositionally biased region" description="Polar residues" evidence="5">
    <location>
        <begin position="81"/>
        <end position="93"/>
    </location>
</feature>
<evidence type="ECO:0000256" key="5">
    <source>
        <dbReference type="SAM" id="MobiDB-lite"/>
    </source>
</evidence>
<dbReference type="EMBL" id="MU069505">
    <property type="protein sequence ID" value="KAF5840710.1"/>
    <property type="molecule type" value="Genomic_DNA"/>
</dbReference>
<evidence type="ECO:0000256" key="3">
    <source>
        <dbReference type="ARBA" id="ARBA00022989"/>
    </source>
</evidence>
<evidence type="ECO:0000256" key="2">
    <source>
        <dbReference type="ARBA" id="ARBA00022692"/>
    </source>
</evidence>
<evidence type="ECO:0000256" key="4">
    <source>
        <dbReference type="ARBA" id="ARBA00023136"/>
    </source>
</evidence>
<accession>A0ABQ7H1M5</accession>
<evidence type="ECO:0000259" key="7">
    <source>
        <dbReference type="Pfam" id="PF03151"/>
    </source>
</evidence>
<evidence type="ECO:0000256" key="1">
    <source>
        <dbReference type="ARBA" id="ARBA00004141"/>
    </source>
</evidence>
<name>A0ABQ7H1M5_DUNSA</name>
<keyword evidence="4 6" id="KW-0472">Membrane</keyword>
<dbReference type="InterPro" id="IPR004853">
    <property type="entry name" value="Sugar_P_trans_dom"/>
</dbReference>
<dbReference type="Proteomes" id="UP000815325">
    <property type="component" value="Unassembled WGS sequence"/>
</dbReference>